<proteinExistence type="predicted"/>
<dbReference type="Proteomes" id="UP000229757">
    <property type="component" value="Chromosome"/>
</dbReference>
<feature type="domain" description="Sulphur oxidation protein SoxZ" evidence="1">
    <location>
        <begin position="3"/>
        <end position="96"/>
    </location>
</feature>
<dbReference type="InterPro" id="IPR014880">
    <property type="entry name" value="SoxZ_dom"/>
</dbReference>
<name>A0A2K8KUC7_9GAMM</name>
<protein>
    <submittedName>
        <fullName evidence="2">Sulfur oxidation protein SoxZ</fullName>
    </submittedName>
</protein>
<organism evidence="2 3">
    <name type="scientific">Reinekea forsetii</name>
    <dbReference type="NCBI Taxonomy" id="1336806"/>
    <lineage>
        <taxon>Bacteria</taxon>
        <taxon>Pseudomonadati</taxon>
        <taxon>Pseudomonadota</taxon>
        <taxon>Gammaproteobacteria</taxon>
        <taxon>Oceanospirillales</taxon>
        <taxon>Saccharospirillaceae</taxon>
        <taxon>Reinekea</taxon>
    </lineage>
</organism>
<evidence type="ECO:0000313" key="2">
    <source>
        <dbReference type="EMBL" id="ATX77451.1"/>
    </source>
</evidence>
<dbReference type="InterPro" id="IPR014756">
    <property type="entry name" value="Ig_E-set"/>
</dbReference>
<dbReference type="InterPro" id="IPR030995">
    <property type="entry name" value="SoxZ"/>
</dbReference>
<accession>A0A2K8KUC7</accession>
<dbReference type="OrthoDB" id="9795530at2"/>
<dbReference type="Pfam" id="PF08770">
    <property type="entry name" value="SoxZ"/>
    <property type="match status" value="1"/>
</dbReference>
<gene>
    <name evidence="2" type="primary">soxZ</name>
    <name evidence="2" type="ORF">REIFOR_02320</name>
</gene>
<evidence type="ECO:0000259" key="1">
    <source>
        <dbReference type="Pfam" id="PF08770"/>
    </source>
</evidence>
<evidence type="ECO:0000313" key="3">
    <source>
        <dbReference type="Proteomes" id="UP000229757"/>
    </source>
</evidence>
<dbReference type="EMBL" id="CP011797">
    <property type="protein sequence ID" value="ATX77451.1"/>
    <property type="molecule type" value="Genomic_DNA"/>
</dbReference>
<sequence>MKVKASARNGSVIVKTLLAHPMETGRRKDGDGKLIPGHYITEVEANHNGERVFHCELGPSVSKDPYLAFSFQGGNSGETFTMSWVDNKGENESTEVEIR</sequence>
<dbReference type="Gene3D" id="2.60.40.10">
    <property type="entry name" value="Immunoglobulins"/>
    <property type="match status" value="1"/>
</dbReference>
<dbReference type="RefSeq" id="WP_100257708.1">
    <property type="nucleotide sequence ID" value="NZ_CP011797.1"/>
</dbReference>
<dbReference type="InterPro" id="IPR013783">
    <property type="entry name" value="Ig-like_fold"/>
</dbReference>
<dbReference type="NCBIfam" id="TIGR04490">
    <property type="entry name" value="SoxZ_true"/>
    <property type="match status" value="1"/>
</dbReference>
<reference evidence="2 3" key="1">
    <citation type="journal article" date="2017" name="Environ. Microbiol.">
        <title>Genomic and physiological analyses of 'Reinekea forsetii' reveal a versatile opportunistic lifestyle during spring algae blooms.</title>
        <authorList>
            <person name="Avci B."/>
            <person name="Hahnke R.L."/>
            <person name="Chafee M."/>
            <person name="Fischer T."/>
            <person name="Gruber-Vodicka H."/>
            <person name="Tegetmeyer H.E."/>
            <person name="Harder J."/>
            <person name="Fuchs B.M."/>
            <person name="Amann R.I."/>
            <person name="Teeling H."/>
        </authorList>
    </citation>
    <scope>NUCLEOTIDE SEQUENCE [LARGE SCALE GENOMIC DNA]</scope>
    <source>
        <strain evidence="2 3">Hel1_31_D35</strain>
    </source>
</reference>
<dbReference type="KEGG" id="rfo:REIFOR_02320"/>
<dbReference type="AlphaFoldDB" id="A0A2K8KUC7"/>
<keyword evidence="3" id="KW-1185">Reference proteome</keyword>
<dbReference type="SUPFAM" id="SSF81296">
    <property type="entry name" value="E set domains"/>
    <property type="match status" value="1"/>
</dbReference>